<dbReference type="EMBL" id="QKYT01000010">
    <property type="protein sequence ID" value="RIA98887.1"/>
    <property type="molecule type" value="Genomic_DNA"/>
</dbReference>
<organism evidence="1 2">
    <name type="scientific">Glomus cerebriforme</name>
    <dbReference type="NCBI Taxonomy" id="658196"/>
    <lineage>
        <taxon>Eukaryota</taxon>
        <taxon>Fungi</taxon>
        <taxon>Fungi incertae sedis</taxon>
        <taxon>Mucoromycota</taxon>
        <taxon>Glomeromycotina</taxon>
        <taxon>Glomeromycetes</taxon>
        <taxon>Glomerales</taxon>
        <taxon>Glomeraceae</taxon>
        <taxon>Glomus</taxon>
    </lineage>
</organism>
<dbReference type="Proteomes" id="UP000265703">
    <property type="component" value="Unassembled WGS sequence"/>
</dbReference>
<evidence type="ECO:0000313" key="2">
    <source>
        <dbReference type="Proteomes" id="UP000265703"/>
    </source>
</evidence>
<keyword evidence="2" id="KW-1185">Reference proteome</keyword>
<protein>
    <submittedName>
        <fullName evidence="1">Uncharacterized protein</fullName>
    </submittedName>
</protein>
<gene>
    <name evidence="1" type="ORF">C1645_812207</name>
</gene>
<accession>A0A397TR04</accession>
<sequence length="268" mass="31669">MQNINKSINYPSFVNTSCSSQPDTTLNTSSNINSTQDIPAALDNTLSLTIQPMTPNNSQISSLAARPQEIVVMNKSSFFYTPCNDFQMYHIICEEIPLTFELVSQLLNNIDYNCAQSNNIYVFYHEQPEIKKIYRVTCEMISHTFLFQFLNKIIYNIQFTQYEYQRQEFSTKHQENLKLYLKKDLIHYLTPKNLHEDNCDLNKKFIQDYCTYESMINSNTDTLNHSQKYNVNTFPFDQSFNNNNYQLVSFQNDTDNYNQDYYNNFFQS</sequence>
<evidence type="ECO:0000313" key="1">
    <source>
        <dbReference type="EMBL" id="RIA98887.1"/>
    </source>
</evidence>
<dbReference type="OrthoDB" id="2332461at2759"/>
<comment type="caution">
    <text evidence="1">The sequence shown here is derived from an EMBL/GenBank/DDBJ whole genome shotgun (WGS) entry which is preliminary data.</text>
</comment>
<reference evidence="1 2" key="1">
    <citation type="submission" date="2018-06" db="EMBL/GenBank/DDBJ databases">
        <title>Comparative genomics reveals the genomic features of Rhizophagus irregularis, R. cerebriforme, R. diaphanum and Gigaspora rosea, and their symbiotic lifestyle signature.</title>
        <authorList>
            <person name="Morin E."/>
            <person name="San Clemente H."/>
            <person name="Chen E.C.H."/>
            <person name="De La Providencia I."/>
            <person name="Hainaut M."/>
            <person name="Kuo A."/>
            <person name="Kohler A."/>
            <person name="Murat C."/>
            <person name="Tang N."/>
            <person name="Roy S."/>
            <person name="Loubradou J."/>
            <person name="Henrissat B."/>
            <person name="Grigoriev I.V."/>
            <person name="Corradi N."/>
            <person name="Roux C."/>
            <person name="Martin F.M."/>
        </authorList>
    </citation>
    <scope>NUCLEOTIDE SEQUENCE [LARGE SCALE GENOMIC DNA]</scope>
    <source>
        <strain evidence="1 2">DAOM 227022</strain>
    </source>
</reference>
<proteinExistence type="predicted"/>
<dbReference type="AlphaFoldDB" id="A0A397TR04"/>
<name>A0A397TR04_9GLOM</name>